<dbReference type="Proteomes" id="UP000279284">
    <property type="component" value="Chromosome"/>
</dbReference>
<dbReference type="PANTHER" id="PTHR44085">
    <property type="entry name" value="SEPIAPTERIN REDUCTASE"/>
    <property type="match status" value="1"/>
</dbReference>
<comment type="subcellular location">
    <subcellularLocation>
        <location evidence="1">Cytoplasm</location>
    </subcellularLocation>
</comment>
<dbReference type="STRING" id="493.BWD07_04400"/>
<dbReference type="AlphaFoldDB" id="A0A448D9Z0"/>
<dbReference type="KEGG" id="nci:NCTC10296_01897"/>
<dbReference type="InterPro" id="IPR051721">
    <property type="entry name" value="Biopterin_syn/organic_redct"/>
</dbReference>
<dbReference type="Pfam" id="PF00106">
    <property type="entry name" value="adh_short"/>
    <property type="match status" value="1"/>
</dbReference>
<dbReference type="InterPro" id="IPR036291">
    <property type="entry name" value="NAD(P)-bd_dom_sf"/>
</dbReference>
<dbReference type="Gene3D" id="3.40.50.720">
    <property type="entry name" value="NAD(P)-binding Rossmann-like Domain"/>
    <property type="match status" value="1"/>
</dbReference>
<dbReference type="InterPro" id="IPR002347">
    <property type="entry name" value="SDR_fam"/>
</dbReference>
<evidence type="ECO:0000256" key="4">
    <source>
        <dbReference type="ARBA" id="ARBA00023002"/>
    </source>
</evidence>
<gene>
    <name evidence="5" type="primary">yueD</name>
    <name evidence="5" type="ORF">NCTC10296_01897</name>
</gene>
<proteinExistence type="predicted"/>
<dbReference type="PANTHER" id="PTHR44085:SF2">
    <property type="entry name" value="SEPIAPTERIN REDUCTASE"/>
    <property type="match status" value="1"/>
</dbReference>
<keyword evidence="4 5" id="KW-0560">Oxidoreductase</keyword>
<dbReference type="GO" id="GO:0004757">
    <property type="term" value="F:sepiapterin reductase (NADP+) activity"/>
    <property type="evidence" value="ECO:0007669"/>
    <property type="project" value="TreeGrafter"/>
</dbReference>
<dbReference type="PRINTS" id="PR00081">
    <property type="entry name" value="GDHRDH"/>
</dbReference>
<protein>
    <submittedName>
        <fullName evidence="5">Oxidoreductase</fullName>
        <ecNumber evidence="5">1.1.1.-</ecNumber>
    </submittedName>
</protein>
<dbReference type="EMBL" id="LR134313">
    <property type="protein sequence ID" value="VEF02638.1"/>
    <property type="molecule type" value="Genomic_DNA"/>
</dbReference>
<dbReference type="GO" id="GO:0006729">
    <property type="term" value="P:tetrahydrobiopterin biosynthetic process"/>
    <property type="evidence" value="ECO:0007669"/>
    <property type="project" value="TreeGrafter"/>
</dbReference>
<evidence type="ECO:0000256" key="2">
    <source>
        <dbReference type="ARBA" id="ARBA00022490"/>
    </source>
</evidence>
<dbReference type="SUPFAM" id="SSF51735">
    <property type="entry name" value="NAD(P)-binding Rossmann-fold domains"/>
    <property type="match status" value="1"/>
</dbReference>
<dbReference type="EC" id="1.1.1.-" evidence="5"/>
<dbReference type="OrthoDB" id="9794387at2"/>
<dbReference type="GO" id="GO:0005737">
    <property type="term" value="C:cytoplasm"/>
    <property type="evidence" value="ECO:0007669"/>
    <property type="project" value="UniProtKB-SubCell"/>
</dbReference>
<evidence type="ECO:0000313" key="6">
    <source>
        <dbReference type="Proteomes" id="UP000279284"/>
    </source>
</evidence>
<keyword evidence="3" id="KW-0521">NADP</keyword>
<organism evidence="5 6">
    <name type="scientific">Neisseria canis</name>
    <dbReference type="NCBI Taxonomy" id="493"/>
    <lineage>
        <taxon>Bacteria</taxon>
        <taxon>Pseudomonadati</taxon>
        <taxon>Pseudomonadota</taxon>
        <taxon>Betaproteobacteria</taxon>
        <taxon>Neisseriales</taxon>
        <taxon>Neisseriaceae</taxon>
        <taxon>Neisseria</taxon>
    </lineage>
</organism>
<keyword evidence="2" id="KW-0963">Cytoplasm</keyword>
<dbReference type="RefSeq" id="WP_085416174.1">
    <property type="nucleotide sequence ID" value="NZ_CAUJPY010000003.1"/>
</dbReference>
<name>A0A448D9Z0_9NEIS</name>
<evidence type="ECO:0000256" key="1">
    <source>
        <dbReference type="ARBA" id="ARBA00004496"/>
    </source>
</evidence>
<accession>A0A448D9Z0</accession>
<reference evidence="5 6" key="1">
    <citation type="submission" date="2018-12" db="EMBL/GenBank/DDBJ databases">
        <authorList>
            <consortium name="Pathogen Informatics"/>
        </authorList>
    </citation>
    <scope>NUCLEOTIDE SEQUENCE [LARGE SCALE GENOMIC DNA]</scope>
    <source>
        <strain evidence="5 6">NCTC10296</strain>
    </source>
</reference>
<keyword evidence="6" id="KW-1185">Reference proteome</keyword>
<sequence length="241" mass="25777">MEKVIITGHSRGLGKALTELYLNKNRPVFGLSRKLLPECLSENLQQQAIDLSNDQNLSLWLEQGGLTRFLNGADNIVLINNAGTTAPSATLGRQNAAEIMQAVALNVTAPLLLANHIAAHKPSDACMKIVHISSGAGRNAYPGWSVYGATKAALDHHARCVNIEADPNVRALSVAPGVVDTDMQAAIRACDADDFPMLQRFLDLKEKGGLSMPEETAAKIAAIIDDECFGTEALADVRQNP</sequence>
<evidence type="ECO:0000313" key="5">
    <source>
        <dbReference type="EMBL" id="VEF02638.1"/>
    </source>
</evidence>
<evidence type="ECO:0000256" key="3">
    <source>
        <dbReference type="ARBA" id="ARBA00022857"/>
    </source>
</evidence>